<name>A0A9X2AJ17_9BACT</name>
<sequence length="582" mass="59069">MKKILLPALLALAIANAPGAAHAQTPCPATSSNVVSVGTGTPAKSGLDITTNTTWTRNNIYLLNGTVYVNSGVTLTIESGTIIKGDKTNQGTLVIRQGGKLNAIGTPTQPIVFTSNQPAGSRAPGDWGGVILCGRAPVNLPGNPSIEGGVVANFGGTDPADNSGTLQYVRIEFPGVNFDVNNEINGLTLGGVGYGTTIDHIQVTASNDDSFEWFGGTVNAKYLIGLAGTDDDFDTDNGYSGRVQFGLALRDPSRGDFASGGVSNGFESDNDATGTANTPQTSAVFSNMTILLPTSPTPASPFTSSAAALVRRNSAISIFNTVLAGRRYGLELNSNSGNLTTAGAASGSLAFANNVLAGYGPLPSRAARVTSNSGATAGFNINAFVAANSDTTRTVAALGLNADNFAFEGVCAAGNKSCAPAFNLPAASLLNTGAAFTSAKLTGAGNGGANSTFDVVTYRGAFGATNWATGWTNFNPQITCYNVAGQTLANREVANAPLQALTVSPNPTEGAATLGFDVKTATTATVRVLDVMGREVAVVLTAGKLGAGPQRLALPANLAPGVYVATVATPEAVQAVRFVVAQ</sequence>
<organism evidence="2 3">
    <name type="scientific">Hymenobacter cyanobacteriorum</name>
    <dbReference type="NCBI Taxonomy" id="2926463"/>
    <lineage>
        <taxon>Bacteria</taxon>
        <taxon>Pseudomonadati</taxon>
        <taxon>Bacteroidota</taxon>
        <taxon>Cytophagia</taxon>
        <taxon>Cytophagales</taxon>
        <taxon>Hymenobacteraceae</taxon>
        <taxon>Hymenobacter</taxon>
    </lineage>
</organism>
<dbReference type="Proteomes" id="UP001139193">
    <property type="component" value="Unassembled WGS sequence"/>
</dbReference>
<dbReference type="RefSeq" id="WP_241936523.1">
    <property type="nucleotide sequence ID" value="NZ_JALBGC010000003.1"/>
</dbReference>
<dbReference type="AlphaFoldDB" id="A0A9X2AJ17"/>
<dbReference type="PANTHER" id="PTHR41339:SF1">
    <property type="entry name" value="SECRETED PROTEIN"/>
    <property type="match status" value="1"/>
</dbReference>
<accession>A0A9X2AJ17</accession>
<comment type="caution">
    <text evidence="2">The sequence shown here is derived from an EMBL/GenBank/DDBJ whole genome shotgun (WGS) entry which is preliminary data.</text>
</comment>
<keyword evidence="3" id="KW-1185">Reference proteome</keyword>
<dbReference type="PANTHER" id="PTHR41339">
    <property type="entry name" value="LIPL48"/>
    <property type="match status" value="1"/>
</dbReference>
<evidence type="ECO:0000313" key="2">
    <source>
        <dbReference type="EMBL" id="MCI1188259.1"/>
    </source>
</evidence>
<feature type="chain" id="PRO_5040909005" evidence="1">
    <location>
        <begin position="24"/>
        <end position="582"/>
    </location>
</feature>
<dbReference type="InterPro" id="IPR026444">
    <property type="entry name" value="Secre_tail"/>
</dbReference>
<keyword evidence="1" id="KW-0732">Signal</keyword>
<protein>
    <submittedName>
        <fullName evidence="2">T9SS type A sorting domain-containing protein</fullName>
    </submittedName>
</protein>
<dbReference type="EMBL" id="JALBGC010000003">
    <property type="protein sequence ID" value="MCI1188259.1"/>
    <property type="molecule type" value="Genomic_DNA"/>
</dbReference>
<reference evidence="2" key="1">
    <citation type="submission" date="2022-03" db="EMBL/GenBank/DDBJ databases">
        <title>Bacterial whole genome sequence for Hymenobacter sp. DH14.</title>
        <authorList>
            <person name="Le V."/>
        </authorList>
    </citation>
    <scope>NUCLEOTIDE SEQUENCE</scope>
    <source>
        <strain evidence="2">DH14</strain>
    </source>
</reference>
<dbReference type="NCBIfam" id="TIGR04183">
    <property type="entry name" value="Por_Secre_tail"/>
    <property type="match status" value="1"/>
</dbReference>
<evidence type="ECO:0000313" key="3">
    <source>
        <dbReference type="Proteomes" id="UP001139193"/>
    </source>
</evidence>
<proteinExistence type="predicted"/>
<feature type="signal peptide" evidence="1">
    <location>
        <begin position="1"/>
        <end position="23"/>
    </location>
</feature>
<evidence type="ECO:0000256" key="1">
    <source>
        <dbReference type="SAM" id="SignalP"/>
    </source>
</evidence>
<gene>
    <name evidence="2" type="ORF">MON38_12585</name>
</gene>